<evidence type="ECO:0000313" key="2">
    <source>
        <dbReference type="EMBL" id="KAJ0192130.1"/>
    </source>
</evidence>
<organism evidence="2 3">
    <name type="scientific">Lactuca sativa</name>
    <name type="common">Garden lettuce</name>
    <dbReference type="NCBI Taxonomy" id="4236"/>
    <lineage>
        <taxon>Eukaryota</taxon>
        <taxon>Viridiplantae</taxon>
        <taxon>Streptophyta</taxon>
        <taxon>Embryophyta</taxon>
        <taxon>Tracheophyta</taxon>
        <taxon>Spermatophyta</taxon>
        <taxon>Magnoliopsida</taxon>
        <taxon>eudicotyledons</taxon>
        <taxon>Gunneridae</taxon>
        <taxon>Pentapetalae</taxon>
        <taxon>asterids</taxon>
        <taxon>campanulids</taxon>
        <taxon>Asterales</taxon>
        <taxon>Asteraceae</taxon>
        <taxon>Cichorioideae</taxon>
        <taxon>Cichorieae</taxon>
        <taxon>Lactucinae</taxon>
        <taxon>Lactuca</taxon>
    </lineage>
</organism>
<gene>
    <name evidence="2" type="ORF">LSAT_V11C800391050</name>
</gene>
<comment type="caution">
    <text evidence="2">The sequence shown here is derived from an EMBL/GenBank/DDBJ whole genome shotgun (WGS) entry which is preliminary data.</text>
</comment>
<evidence type="ECO:0000256" key="1">
    <source>
        <dbReference type="SAM" id="MobiDB-lite"/>
    </source>
</evidence>
<keyword evidence="3" id="KW-1185">Reference proteome</keyword>
<accession>A0A9R1WWZ4</accession>
<dbReference type="Proteomes" id="UP000235145">
    <property type="component" value="Unassembled WGS sequence"/>
</dbReference>
<evidence type="ECO:0000313" key="3">
    <source>
        <dbReference type="Proteomes" id="UP000235145"/>
    </source>
</evidence>
<protein>
    <submittedName>
        <fullName evidence="2">Uncharacterized protein</fullName>
    </submittedName>
</protein>
<reference evidence="2 3" key="1">
    <citation type="journal article" date="2017" name="Nat. Commun.">
        <title>Genome assembly with in vitro proximity ligation data and whole-genome triplication in lettuce.</title>
        <authorList>
            <person name="Reyes-Chin-Wo S."/>
            <person name="Wang Z."/>
            <person name="Yang X."/>
            <person name="Kozik A."/>
            <person name="Arikit S."/>
            <person name="Song C."/>
            <person name="Xia L."/>
            <person name="Froenicke L."/>
            <person name="Lavelle D.O."/>
            <person name="Truco M.J."/>
            <person name="Xia R."/>
            <person name="Zhu S."/>
            <person name="Xu C."/>
            <person name="Xu H."/>
            <person name="Xu X."/>
            <person name="Cox K."/>
            <person name="Korf I."/>
            <person name="Meyers B.C."/>
            <person name="Michelmore R.W."/>
        </authorList>
    </citation>
    <scope>NUCLEOTIDE SEQUENCE [LARGE SCALE GENOMIC DNA]</scope>
    <source>
        <strain evidence="3">cv. Salinas</strain>
        <tissue evidence="2">Seedlings</tissue>
    </source>
</reference>
<dbReference type="AlphaFoldDB" id="A0A9R1WWZ4"/>
<feature type="region of interest" description="Disordered" evidence="1">
    <location>
        <begin position="1"/>
        <end position="74"/>
    </location>
</feature>
<feature type="compositionally biased region" description="Acidic residues" evidence="1">
    <location>
        <begin position="30"/>
        <end position="43"/>
    </location>
</feature>
<sequence>MIADEPEEDQGGTHDVGPDEYTDTDNKFDEVEDDMEEGQDSGEDSATSPYSEAQPNHPTPPVNPAKENRSPEAEIAALRQQLFAMEARTVRAEHERDEVIGGMTEMAQLLAQHFGI</sequence>
<dbReference type="EMBL" id="NBSK02000008">
    <property type="protein sequence ID" value="KAJ0192130.1"/>
    <property type="molecule type" value="Genomic_DNA"/>
</dbReference>
<feature type="compositionally biased region" description="Acidic residues" evidence="1">
    <location>
        <begin position="1"/>
        <end position="10"/>
    </location>
</feature>
<name>A0A9R1WWZ4_LACSA</name>
<proteinExistence type="predicted"/>
<feature type="compositionally biased region" description="Polar residues" evidence="1">
    <location>
        <begin position="44"/>
        <end position="56"/>
    </location>
</feature>